<dbReference type="PROSITE" id="PS50883">
    <property type="entry name" value="EAL"/>
    <property type="match status" value="1"/>
</dbReference>
<feature type="domain" description="EAL" evidence="1">
    <location>
        <begin position="400"/>
        <end position="654"/>
    </location>
</feature>
<dbReference type="SUPFAM" id="SSF55785">
    <property type="entry name" value="PYP-like sensor domain (PAS domain)"/>
    <property type="match status" value="1"/>
</dbReference>
<dbReference type="EMBL" id="JACHHB010000012">
    <property type="protein sequence ID" value="MBB5174369.1"/>
    <property type="molecule type" value="Genomic_DNA"/>
</dbReference>
<keyword evidence="4" id="KW-1185">Reference proteome</keyword>
<dbReference type="InterPro" id="IPR035919">
    <property type="entry name" value="EAL_sf"/>
</dbReference>
<dbReference type="CDD" id="cd00130">
    <property type="entry name" value="PAS"/>
    <property type="match status" value="1"/>
</dbReference>
<dbReference type="NCBIfam" id="TIGR00254">
    <property type="entry name" value="GGDEF"/>
    <property type="match status" value="1"/>
</dbReference>
<dbReference type="Pfam" id="PF13426">
    <property type="entry name" value="PAS_9"/>
    <property type="match status" value="1"/>
</dbReference>
<feature type="domain" description="GGDEF" evidence="2">
    <location>
        <begin position="258"/>
        <end position="391"/>
    </location>
</feature>
<gene>
    <name evidence="3" type="ORF">HNQ41_002584</name>
</gene>
<dbReference type="InterPro" id="IPR035965">
    <property type="entry name" value="PAS-like_dom_sf"/>
</dbReference>
<dbReference type="Proteomes" id="UP000551878">
    <property type="component" value="Unassembled WGS sequence"/>
</dbReference>
<protein>
    <submittedName>
        <fullName evidence="3">Diguanylate cyclase (GGDEF)-like protein/PAS domain S-box-containing protein</fullName>
    </submittedName>
</protein>
<dbReference type="Pfam" id="PF00563">
    <property type="entry name" value="EAL"/>
    <property type="match status" value="1"/>
</dbReference>
<dbReference type="PANTHER" id="PTHR44757:SF2">
    <property type="entry name" value="BIOFILM ARCHITECTURE MAINTENANCE PROTEIN MBAA"/>
    <property type="match status" value="1"/>
</dbReference>
<dbReference type="CDD" id="cd01949">
    <property type="entry name" value="GGDEF"/>
    <property type="match status" value="1"/>
</dbReference>
<dbReference type="Gene3D" id="3.20.20.450">
    <property type="entry name" value="EAL domain"/>
    <property type="match status" value="1"/>
</dbReference>
<proteinExistence type="predicted"/>
<sequence length="660" mass="76998">MNIFIWALGCSGASSATDQCEWSAFFLYKGKLLQLPIDPTVFLLVAYSLMVMCLRRETVEHIRKQGENKEEPEPERRTEWEETTSFMNIFDDLDIPSTSVETLSTWLHYFRTSLDQAAFFVITDERGTIKYASPSFCGRLKFQKEALLGEDYISLKKMFYNDRDKHLLQEAIEKGYEKTVETVQKTNRGDMLSLRIVVVPVRLSGRDFRIILHHDETHEQRMLDEMEKLQHIDFMTNLPNRAKFERDVKGSLQNEDQDHFALFFIDVDRFKFFNDTLGHYIGDQLILRIANTLNTLANDQVTVYRYGGDEFVLYMAYPNDKKHVDEMAKQIIEMFQKPFVVEGHELHLSASIGVTCYPDYGLEFDELVHQSDTAMQYAKETGKNHYQYFSSTLKTAHSEKLKIEKQLRKAVDYGNFELYFQPQIDLSQKEVFGVEALLRWNDPTLGNISPGQFIPIAEETGLIIPMGDWVIEQACQKAKQWVDRGLFNIQMAINISPLQFQRPDFVEKIRHVLRKTGLPPSYLDLEITENDLIYDREESFHTLERLKELGIRISIDDFGTGYSSFSYLKHFPIDTLKIDQSFIKDLTSNPQDQAIVTSIIDLAQNMNLRVIAEGVETEDIVRFLNERNCYEMQGFLYSKPLPEKDLERFMLRRENWFATL</sequence>
<comment type="caution">
    <text evidence="3">The sequence shown here is derived from an EMBL/GenBank/DDBJ whole genome shotgun (WGS) entry which is preliminary data.</text>
</comment>
<dbReference type="Gene3D" id="3.30.450.20">
    <property type="entry name" value="PAS domain"/>
    <property type="match status" value="1"/>
</dbReference>
<dbReference type="SUPFAM" id="SSF55073">
    <property type="entry name" value="Nucleotide cyclase"/>
    <property type="match status" value="1"/>
</dbReference>
<evidence type="ECO:0000259" key="2">
    <source>
        <dbReference type="PROSITE" id="PS50887"/>
    </source>
</evidence>
<dbReference type="PROSITE" id="PS50887">
    <property type="entry name" value="GGDEF"/>
    <property type="match status" value="1"/>
</dbReference>
<evidence type="ECO:0000313" key="3">
    <source>
        <dbReference type="EMBL" id="MBB5174369.1"/>
    </source>
</evidence>
<dbReference type="InterPro" id="IPR001633">
    <property type="entry name" value="EAL_dom"/>
</dbReference>
<dbReference type="AlphaFoldDB" id="A0A840QST0"/>
<dbReference type="CDD" id="cd01948">
    <property type="entry name" value="EAL"/>
    <property type="match status" value="1"/>
</dbReference>
<dbReference type="PANTHER" id="PTHR44757">
    <property type="entry name" value="DIGUANYLATE CYCLASE DGCP"/>
    <property type="match status" value="1"/>
</dbReference>
<evidence type="ECO:0000259" key="1">
    <source>
        <dbReference type="PROSITE" id="PS50883"/>
    </source>
</evidence>
<dbReference type="Pfam" id="PF00990">
    <property type="entry name" value="GGDEF"/>
    <property type="match status" value="1"/>
</dbReference>
<dbReference type="SUPFAM" id="SSF141868">
    <property type="entry name" value="EAL domain-like"/>
    <property type="match status" value="1"/>
</dbReference>
<dbReference type="NCBIfam" id="TIGR00229">
    <property type="entry name" value="sensory_box"/>
    <property type="match status" value="1"/>
</dbReference>
<dbReference type="FunFam" id="3.20.20.450:FF:000001">
    <property type="entry name" value="Cyclic di-GMP phosphodiesterase yahA"/>
    <property type="match status" value="1"/>
</dbReference>
<dbReference type="SMART" id="SM00267">
    <property type="entry name" value="GGDEF"/>
    <property type="match status" value="1"/>
</dbReference>
<reference evidence="3 4" key="1">
    <citation type="submission" date="2020-08" db="EMBL/GenBank/DDBJ databases">
        <title>Genomic Encyclopedia of Type Strains, Phase IV (KMG-IV): sequencing the most valuable type-strain genomes for metagenomic binning, comparative biology and taxonomic classification.</title>
        <authorList>
            <person name="Goeker M."/>
        </authorList>
    </citation>
    <scope>NUCLEOTIDE SEQUENCE [LARGE SCALE GENOMIC DNA]</scope>
    <source>
        <strain evidence="3 4">DSM 24696</strain>
    </source>
</reference>
<name>A0A840QST0_9BACI</name>
<dbReference type="InterPro" id="IPR029787">
    <property type="entry name" value="Nucleotide_cyclase"/>
</dbReference>
<dbReference type="SMART" id="SM00052">
    <property type="entry name" value="EAL"/>
    <property type="match status" value="1"/>
</dbReference>
<accession>A0A840QST0</accession>
<dbReference type="InterPro" id="IPR052155">
    <property type="entry name" value="Biofilm_reg_signaling"/>
</dbReference>
<dbReference type="InterPro" id="IPR043128">
    <property type="entry name" value="Rev_trsase/Diguanyl_cyclase"/>
</dbReference>
<evidence type="ECO:0000313" key="4">
    <source>
        <dbReference type="Proteomes" id="UP000551878"/>
    </source>
</evidence>
<dbReference type="InterPro" id="IPR000160">
    <property type="entry name" value="GGDEF_dom"/>
</dbReference>
<organism evidence="3 4">
    <name type="scientific">Texcoconibacillus texcoconensis</name>
    <dbReference type="NCBI Taxonomy" id="1095777"/>
    <lineage>
        <taxon>Bacteria</taxon>
        <taxon>Bacillati</taxon>
        <taxon>Bacillota</taxon>
        <taxon>Bacilli</taxon>
        <taxon>Bacillales</taxon>
        <taxon>Bacillaceae</taxon>
        <taxon>Texcoconibacillus</taxon>
    </lineage>
</organism>
<dbReference type="Gene3D" id="3.30.70.270">
    <property type="match status" value="1"/>
</dbReference>
<dbReference type="InterPro" id="IPR000014">
    <property type="entry name" value="PAS"/>
</dbReference>